<dbReference type="InterPro" id="IPR001054">
    <property type="entry name" value="A/G_cyclase"/>
</dbReference>
<dbReference type="Gene3D" id="3.30.70.1230">
    <property type="entry name" value="Nucleotide cyclase"/>
    <property type="match status" value="1"/>
</dbReference>
<comment type="catalytic activity">
    <reaction evidence="1">
        <text>ATP = 3',5'-cyclic AMP + diphosphate</text>
        <dbReference type="Rhea" id="RHEA:15389"/>
        <dbReference type="ChEBI" id="CHEBI:30616"/>
        <dbReference type="ChEBI" id="CHEBI:33019"/>
        <dbReference type="ChEBI" id="CHEBI:58165"/>
        <dbReference type="EC" id="4.6.1.1"/>
    </reaction>
</comment>
<keyword evidence="9" id="KW-1133">Transmembrane helix</keyword>
<dbReference type="Pfam" id="PF00211">
    <property type="entry name" value="Guanylate_cyc"/>
    <property type="match status" value="1"/>
</dbReference>
<dbReference type="PROSITE" id="PS50125">
    <property type="entry name" value="GUANYLATE_CYCLASE_2"/>
    <property type="match status" value="1"/>
</dbReference>
<evidence type="ECO:0000256" key="9">
    <source>
        <dbReference type="ARBA" id="ARBA00022989"/>
    </source>
</evidence>
<comment type="subcellular location">
    <subcellularLocation>
        <location evidence="2">Membrane</location>
        <topology evidence="2">Multi-pass membrane protein</topology>
    </subcellularLocation>
</comment>
<reference evidence="13" key="1">
    <citation type="submission" date="2018-11" db="EMBL/GenBank/DDBJ databases">
        <authorList>
            <consortium name="Pathogen Informatics"/>
        </authorList>
    </citation>
    <scope>NUCLEOTIDE SEQUENCE</scope>
</reference>
<evidence type="ECO:0000313" key="14">
    <source>
        <dbReference type="Proteomes" id="UP000784294"/>
    </source>
</evidence>
<gene>
    <name evidence="13" type="ORF">PXEA_LOCUS26206</name>
</gene>
<keyword evidence="7" id="KW-0067">ATP-binding</keyword>
<dbReference type="GO" id="GO:0007189">
    <property type="term" value="P:adenylate cyclase-activating G protein-coupled receptor signaling pathway"/>
    <property type="evidence" value="ECO:0007669"/>
    <property type="project" value="TreeGrafter"/>
</dbReference>
<protein>
    <recommendedName>
        <fullName evidence="3">adenylate cyclase</fullName>
        <ecNumber evidence="3">4.6.1.1</ecNumber>
    </recommendedName>
</protein>
<keyword evidence="11" id="KW-0456">Lyase</keyword>
<keyword evidence="8" id="KW-0460">Magnesium</keyword>
<dbReference type="PANTHER" id="PTHR45627:SF8">
    <property type="entry name" value="ADENYLATE CYCLASE TYPE 9"/>
    <property type="match status" value="1"/>
</dbReference>
<evidence type="ECO:0000256" key="10">
    <source>
        <dbReference type="ARBA" id="ARBA00023136"/>
    </source>
</evidence>
<dbReference type="InterPro" id="IPR029787">
    <property type="entry name" value="Nucleotide_cyclase"/>
</dbReference>
<dbReference type="GO" id="GO:0009190">
    <property type="term" value="P:cyclic nucleotide biosynthetic process"/>
    <property type="evidence" value="ECO:0007669"/>
    <property type="project" value="InterPro"/>
</dbReference>
<evidence type="ECO:0000256" key="6">
    <source>
        <dbReference type="ARBA" id="ARBA00022741"/>
    </source>
</evidence>
<evidence type="ECO:0000256" key="11">
    <source>
        <dbReference type="ARBA" id="ARBA00023239"/>
    </source>
</evidence>
<name>A0A3S5CSF6_9PLAT</name>
<evidence type="ECO:0000256" key="2">
    <source>
        <dbReference type="ARBA" id="ARBA00004141"/>
    </source>
</evidence>
<dbReference type="EMBL" id="CAAALY010244624">
    <property type="protein sequence ID" value="VEL32766.1"/>
    <property type="molecule type" value="Genomic_DNA"/>
</dbReference>
<feature type="domain" description="Guanylate cyclase" evidence="12">
    <location>
        <begin position="7"/>
        <end position="133"/>
    </location>
</feature>
<dbReference type="GO" id="GO:0005886">
    <property type="term" value="C:plasma membrane"/>
    <property type="evidence" value="ECO:0007669"/>
    <property type="project" value="TreeGrafter"/>
</dbReference>
<dbReference type="GO" id="GO:0035556">
    <property type="term" value="P:intracellular signal transduction"/>
    <property type="evidence" value="ECO:0007669"/>
    <property type="project" value="InterPro"/>
</dbReference>
<evidence type="ECO:0000256" key="4">
    <source>
        <dbReference type="ARBA" id="ARBA00022692"/>
    </source>
</evidence>
<evidence type="ECO:0000256" key="1">
    <source>
        <dbReference type="ARBA" id="ARBA00001593"/>
    </source>
</evidence>
<proteinExistence type="predicted"/>
<evidence type="ECO:0000313" key="13">
    <source>
        <dbReference type="EMBL" id="VEL32766.1"/>
    </source>
</evidence>
<dbReference type="Proteomes" id="UP000784294">
    <property type="component" value="Unassembled WGS sequence"/>
</dbReference>
<keyword evidence="4" id="KW-0812">Transmembrane</keyword>
<dbReference type="GO" id="GO:0046872">
    <property type="term" value="F:metal ion binding"/>
    <property type="evidence" value="ECO:0007669"/>
    <property type="project" value="UniProtKB-KW"/>
</dbReference>
<dbReference type="SUPFAM" id="SSF55073">
    <property type="entry name" value="Nucleotide cyclase"/>
    <property type="match status" value="1"/>
</dbReference>
<evidence type="ECO:0000256" key="8">
    <source>
        <dbReference type="ARBA" id="ARBA00022842"/>
    </source>
</evidence>
<dbReference type="PANTHER" id="PTHR45627">
    <property type="entry name" value="ADENYLATE CYCLASE TYPE 1"/>
    <property type="match status" value="1"/>
</dbReference>
<keyword evidence="5" id="KW-0479">Metal-binding</keyword>
<evidence type="ECO:0000256" key="7">
    <source>
        <dbReference type="ARBA" id="ARBA00022840"/>
    </source>
</evidence>
<dbReference type="AlphaFoldDB" id="A0A3S5CSF6"/>
<dbReference type="GO" id="GO:0005524">
    <property type="term" value="F:ATP binding"/>
    <property type="evidence" value="ECO:0007669"/>
    <property type="project" value="UniProtKB-KW"/>
</dbReference>
<dbReference type="OrthoDB" id="10035433at2759"/>
<evidence type="ECO:0000256" key="3">
    <source>
        <dbReference type="ARBA" id="ARBA00012201"/>
    </source>
</evidence>
<comment type="caution">
    <text evidence="13">The sequence shown here is derived from an EMBL/GenBank/DDBJ whole genome shotgun (WGS) entry which is preliminary data.</text>
</comment>
<dbReference type="EC" id="4.6.1.1" evidence="3"/>
<keyword evidence="10" id="KW-0472">Membrane</keyword>
<dbReference type="GO" id="GO:0004016">
    <property type="term" value="F:adenylate cyclase activity"/>
    <property type="evidence" value="ECO:0007669"/>
    <property type="project" value="UniProtKB-EC"/>
</dbReference>
<keyword evidence="14" id="KW-1185">Reference proteome</keyword>
<evidence type="ECO:0000256" key="5">
    <source>
        <dbReference type="ARBA" id="ARBA00022723"/>
    </source>
</evidence>
<sequence>MFFCSSSLLRANPINTNPPILFFLSHLCNAYPYPIHIFFTLLGHLFFLPRTATHLHRLHDRFDRLCELTGCEKIATLGDCYYCVAGCPNPVLDHAERTVEMGRAMCQAIQQFDQDHQEEVGSEREERQKVCTS</sequence>
<accession>A0A3S5CSF6</accession>
<evidence type="ECO:0000259" key="12">
    <source>
        <dbReference type="PROSITE" id="PS50125"/>
    </source>
</evidence>
<keyword evidence="6" id="KW-0547">Nucleotide-binding</keyword>
<organism evidence="13 14">
    <name type="scientific">Protopolystoma xenopodis</name>
    <dbReference type="NCBI Taxonomy" id="117903"/>
    <lineage>
        <taxon>Eukaryota</taxon>
        <taxon>Metazoa</taxon>
        <taxon>Spiralia</taxon>
        <taxon>Lophotrochozoa</taxon>
        <taxon>Platyhelminthes</taxon>
        <taxon>Monogenea</taxon>
        <taxon>Polyopisthocotylea</taxon>
        <taxon>Polystomatidea</taxon>
        <taxon>Polystomatidae</taxon>
        <taxon>Protopolystoma</taxon>
    </lineage>
</organism>